<dbReference type="Gene3D" id="3.90.960.10">
    <property type="entry name" value="YbaK/aminoacyl-tRNA synthetase-associated domain"/>
    <property type="match status" value="1"/>
</dbReference>
<reference evidence="2 3" key="1">
    <citation type="submission" date="2022-05" db="EMBL/GenBank/DDBJ databases">
        <title>Genome Sequencing of Bee-Associated Microbes.</title>
        <authorList>
            <person name="Dunlap C."/>
        </authorList>
    </citation>
    <scope>NUCLEOTIDE SEQUENCE [LARGE SCALE GENOMIC DNA]</scope>
    <source>
        <strain evidence="2 3">NRRL NRS-1438</strain>
    </source>
</reference>
<feature type="domain" description="YbaK/aminoacyl-tRNA synthetase-associated" evidence="1">
    <location>
        <begin position="9"/>
        <end position="90"/>
    </location>
</feature>
<dbReference type="Pfam" id="PF04073">
    <property type="entry name" value="tRNA_edit"/>
    <property type="match status" value="1"/>
</dbReference>
<dbReference type="RefSeq" id="WP_254912172.1">
    <property type="nucleotide sequence ID" value="NZ_JAMDLV010000049.1"/>
</dbReference>
<proteinExistence type="predicted"/>
<dbReference type="EMBL" id="JAMDLW010000010">
    <property type="protein sequence ID" value="MCY9519966.1"/>
    <property type="molecule type" value="Genomic_DNA"/>
</dbReference>
<name>A0ABT4DRJ1_9BACL</name>
<dbReference type="SUPFAM" id="SSF55826">
    <property type="entry name" value="YbaK/ProRS associated domain"/>
    <property type="match status" value="1"/>
</dbReference>
<sequence>MPDWAAVRLKQSEKPLLVVASGTNRINEKLIGQALGEKLGKADADFVHEHAGFVVGGVPSIGHKEPIVTLINEELLQYAEIWAVASTPSFHSRSRS</sequence>
<dbReference type="InterPro" id="IPR036754">
    <property type="entry name" value="YbaK/aa-tRNA-synt-asso_dom_sf"/>
</dbReference>
<gene>
    <name evidence="2" type="ORF">M5X09_09755</name>
</gene>
<comment type="caution">
    <text evidence="2">The sequence shown here is derived from an EMBL/GenBank/DDBJ whole genome shotgun (WGS) entry which is preliminary data.</text>
</comment>
<keyword evidence="3" id="KW-1185">Reference proteome</keyword>
<evidence type="ECO:0000313" key="3">
    <source>
        <dbReference type="Proteomes" id="UP001207626"/>
    </source>
</evidence>
<organism evidence="2 3">
    <name type="scientific">Paenibacillus apiarius</name>
    <dbReference type="NCBI Taxonomy" id="46240"/>
    <lineage>
        <taxon>Bacteria</taxon>
        <taxon>Bacillati</taxon>
        <taxon>Bacillota</taxon>
        <taxon>Bacilli</taxon>
        <taxon>Bacillales</taxon>
        <taxon>Paenibacillaceae</taxon>
        <taxon>Paenibacillus</taxon>
    </lineage>
</organism>
<dbReference type="Proteomes" id="UP001207626">
    <property type="component" value="Unassembled WGS sequence"/>
</dbReference>
<accession>A0ABT4DRJ1</accession>
<evidence type="ECO:0000313" key="2">
    <source>
        <dbReference type="EMBL" id="MCY9519966.1"/>
    </source>
</evidence>
<evidence type="ECO:0000259" key="1">
    <source>
        <dbReference type="Pfam" id="PF04073"/>
    </source>
</evidence>
<dbReference type="InterPro" id="IPR007214">
    <property type="entry name" value="YbaK/aa-tRNA-synth-assoc-dom"/>
</dbReference>
<protein>
    <recommendedName>
        <fullName evidence="1">YbaK/aminoacyl-tRNA synthetase-associated domain-containing protein</fullName>
    </recommendedName>
</protein>